<dbReference type="GO" id="GO:0008081">
    <property type="term" value="F:phosphoric diester hydrolase activity"/>
    <property type="evidence" value="ECO:0007669"/>
    <property type="project" value="UniProtKB-ARBA"/>
</dbReference>
<dbReference type="InterPro" id="IPR003018">
    <property type="entry name" value="GAF"/>
</dbReference>
<dbReference type="Pfam" id="PF01590">
    <property type="entry name" value="GAF"/>
    <property type="match status" value="1"/>
</dbReference>
<dbReference type="CDD" id="cd06225">
    <property type="entry name" value="HAMP"/>
    <property type="match status" value="1"/>
</dbReference>
<name>A0A7Y0DWZ3_9PROT</name>
<dbReference type="InterPro" id="IPR029016">
    <property type="entry name" value="GAF-like_dom_sf"/>
</dbReference>
<dbReference type="SMART" id="SM00304">
    <property type="entry name" value="HAMP"/>
    <property type="match status" value="1"/>
</dbReference>
<dbReference type="SUPFAM" id="SSF55781">
    <property type="entry name" value="GAF domain-like"/>
    <property type="match status" value="1"/>
</dbReference>
<evidence type="ECO:0000259" key="2">
    <source>
        <dbReference type="PROSITE" id="PS50885"/>
    </source>
</evidence>
<organism evidence="4 5">
    <name type="scientific">Pacificispira spongiicola</name>
    <dbReference type="NCBI Taxonomy" id="2729598"/>
    <lineage>
        <taxon>Bacteria</taxon>
        <taxon>Pseudomonadati</taxon>
        <taxon>Pseudomonadota</taxon>
        <taxon>Alphaproteobacteria</taxon>
        <taxon>Rhodospirillales</taxon>
        <taxon>Rhodospirillaceae</taxon>
        <taxon>Pacificispira</taxon>
    </lineage>
</organism>
<dbReference type="Proteomes" id="UP000539372">
    <property type="component" value="Unassembled WGS sequence"/>
</dbReference>
<keyword evidence="5" id="KW-1185">Reference proteome</keyword>
<dbReference type="GO" id="GO:0016020">
    <property type="term" value="C:membrane"/>
    <property type="evidence" value="ECO:0007669"/>
    <property type="project" value="InterPro"/>
</dbReference>
<reference evidence="4 5" key="1">
    <citation type="submission" date="2020-04" db="EMBL/GenBank/DDBJ databases">
        <title>Rhodospirillaceae bacterium KN72 isolated from deep sea.</title>
        <authorList>
            <person name="Zhang D.-C."/>
        </authorList>
    </citation>
    <scope>NUCLEOTIDE SEQUENCE [LARGE SCALE GENOMIC DNA]</scope>
    <source>
        <strain evidence="4 5">KN72</strain>
    </source>
</reference>
<dbReference type="CDD" id="cd00077">
    <property type="entry name" value="HDc"/>
    <property type="match status" value="1"/>
</dbReference>
<dbReference type="SMART" id="SM00471">
    <property type="entry name" value="HDc"/>
    <property type="match status" value="1"/>
</dbReference>
<feature type="domain" description="HAMP" evidence="2">
    <location>
        <begin position="365"/>
        <end position="418"/>
    </location>
</feature>
<keyword evidence="1" id="KW-0812">Transmembrane</keyword>
<dbReference type="Gene3D" id="1.10.3210.10">
    <property type="entry name" value="Hypothetical protein af1432"/>
    <property type="match status" value="2"/>
</dbReference>
<dbReference type="PROSITE" id="PS51832">
    <property type="entry name" value="HD_GYP"/>
    <property type="match status" value="1"/>
</dbReference>
<evidence type="ECO:0000313" key="4">
    <source>
        <dbReference type="EMBL" id="NMM43137.1"/>
    </source>
</evidence>
<sequence length="971" mass="108041">MSSIFVVLLLGTGLALGLVAYRSITQIVDSSNESVLKSGSKFAIAHTEAVFAPANTIVEQLANASAMRSRTLRGRLQAMPLLISGLELSENITSVYVGNEEGDFLLVRRLPKDPDLAKTFDPPDGTAYIVQSLERSEGGDAAGHFLFVDRKGRVIRFDERDDYTKYDPRKRGWYNAALGVDALIATDPYLFFTTREIGTTVARRGSYPEDLVTVVGADITLNTLGQAMAGIRPTPHSQIMLLTRNGEIVAHADPEKVVTIKADGSPAPRRIDTLDDPRIDGAFDRFVGQSQKAAAQNRFTEQGSEDVWEVAFESVPIRGGRDLVLAMTIPRSELRAESTRLVLQGVVLFIVLLIVGVILVIYIAGRVTQPLRQLQALAEAIRRFDFSKTDEVRTPIAEIEDLARATSMMQDTIRRFLEITSTVAAEEDFDKLLDRLLDEIIATTQTEAGILYLTTPDGKYLEAQAQRLDARRDLPVSVPSVALSNTDSLLIRSIADEHAESAQASELELNRIGLPDIAAVMDDAPSFLLAAPLYNRQGELVGVLLLFETTEMEPALVRFTEALSGSAAVTVEARQLIEMQKELFESFIQMTASAIDAKSPYTGGHCARVPDLTKLLAAAADKSTDGPFADFSLTEDDWEAIHVAAWLHDCGKVTTPEFVVDKATKLETIYDRIHEVRMRFEVMKRDAEIAYLKSVTESGGSDEKRSALEQELAQLDADFAFIASCNVGGEFMTDEQVSRLNDLAKKGWTRTIDDRLGVSHEELSRKEREPKKSLPAVEPLLADRLEHRFERPETEKLDCDNPWGFKMDVPELLYNRGELHNLLIRRGTLTDEDRYKINEHIVQTIKMLEKLPFPKHLRSVPELAGGHHEKMDGTGYPKGLTKDDMSPVARMMAIADIFEALTAMDRPYKKGKKLSEALKIMTFMVKDRHIDPDLFNLFLDARIYESYAEKYMPPEQVDAVNPDDYRVKVGG</sequence>
<dbReference type="InterPro" id="IPR037522">
    <property type="entry name" value="HD_GYP_dom"/>
</dbReference>
<evidence type="ECO:0000259" key="3">
    <source>
        <dbReference type="PROSITE" id="PS51832"/>
    </source>
</evidence>
<dbReference type="PROSITE" id="PS50885">
    <property type="entry name" value="HAMP"/>
    <property type="match status" value="1"/>
</dbReference>
<dbReference type="AlphaFoldDB" id="A0A7Y0DWZ3"/>
<dbReference type="PANTHER" id="PTHR45228:SF5">
    <property type="entry name" value="CYCLIC DI-GMP PHOSPHODIESTERASE VC_1348-RELATED"/>
    <property type="match status" value="1"/>
</dbReference>
<keyword evidence="1" id="KW-1133">Transmembrane helix</keyword>
<dbReference type="InterPro" id="IPR003660">
    <property type="entry name" value="HAMP_dom"/>
</dbReference>
<dbReference type="GO" id="GO:0007165">
    <property type="term" value="P:signal transduction"/>
    <property type="evidence" value="ECO:0007669"/>
    <property type="project" value="InterPro"/>
</dbReference>
<accession>A0A7Y0DWZ3</accession>
<dbReference type="RefSeq" id="WP_169623438.1">
    <property type="nucleotide sequence ID" value="NZ_JABBNT010000001.1"/>
</dbReference>
<protein>
    <submittedName>
        <fullName evidence="4">GAF domain-containing protein</fullName>
    </submittedName>
</protein>
<dbReference type="InterPro" id="IPR052020">
    <property type="entry name" value="Cyclic_di-GMP/3'3'-cGAMP_PDE"/>
</dbReference>
<feature type="transmembrane region" description="Helical" evidence="1">
    <location>
        <begin position="341"/>
        <end position="364"/>
    </location>
</feature>
<dbReference type="Pfam" id="PF13487">
    <property type="entry name" value="HD_5"/>
    <property type="match status" value="1"/>
</dbReference>
<feature type="domain" description="HD-GYP" evidence="3">
    <location>
        <begin position="745"/>
        <end position="954"/>
    </location>
</feature>
<dbReference type="Gene3D" id="6.10.340.10">
    <property type="match status" value="1"/>
</dbReference>
<evidence type="ECO:0000256" key="1">
    <source>
        <dbReference type="SAM" id="Phobius"/>
    </source>
</evidence>
<dbReference type="Gene3D" id="3.30.450.40">
    <property type="match status" value="1"/>
</dbReference>
<proteinExistence type="predicted"/>
<dbReference type="Gene3D" id="3.30.450.20">
    <property type="entry name" value="PAS domain"/>
    <property type="match status" value="1"/>
</dbReference>
<comment type="caution">
    <text evidence="4">The sequence shown here is derived from an EMBL/GenBank/DDBJ whole genome shotgun (WGS) entry which is preliminary data.</text>
</comment>
<evidence type="ECO:0000313" key="5">
    <source>
        <dbReference type="Proteomes" id="UP000539372"/>
    </source>
</evidence>
<dbReference type="InterPro" id="IPR003607">
    <property type="entry name" value="HD/PDEase_dom"/>
</dbReference>
<keyword evidence="1" id="KW-0472">Membrane</keyword>
<dbReference type="EMBL" id="JABBNT010000001">
    <property type="protein sequence ID" value="NMM43137.1"/>
    <property type="molecule type" value="Genomic_DNA"/>
</dbReference>
<dbReference type="SUPFAM" id="SSF109604">
    <property type="entry name" value="HD-domain/PDEase-like"/>
    <property type="match status" value="2"/>
</dbReference>
<dbReference type="PANTHER" id="PTHR45228">
    <property type="entry name" value="CYCLIC DI-GMP PHOSPHODIESTERASE TM_0186-RELATED"/>
    <property type="match status" value="1"/>
</dbReference>
<gene>
    <name evidence="4" type="ORF">HH303_01520</name>
</gene>
<dbReference type="SMART" id="SM00065">
    <property type="entry name" value="GAF"/>
    <property type="match status" value="1"/>
</dbReference>